<evidence type="ECO:0008006" key="3">
    <source>
        <dbReference type="Google" id="ProtNLM"/>
    </source>
</evidence>
<dbReference type="PANTHER" id="PTHR35336">
    <property type="entry name" value="ADENOSYLCOBINAMIDE AMIDOHYDROLASE"/>
    <property type="match status" value="1"/>
</dbReference>
<evidence type="ECO:0000313" key="2">
    <source>
        <dbReference type="Proteomes" id="UP001157186"/>
    </source>
</evidence>
<dbReference type="InterPro" id="IPR002808">
    <property type="entry name" value="AdoCbi_amidolase"/>
</dbReference>
<dbReference type="Proteomes" id="UP001157186">
    <property type="component" value="Unassembled WGS sequence"/>
</dbReference>
<proteinExistence type="predicted"/>
<protein>
    <recommendedName>
        <fullName evidence="3">Adenosylcobinamide amidohydrolase</fullName>
    </recommendedName>
</protein>
<gene>
    <name evidence="1" type="ORF">tinsulaeT_03240</name>
</gene>
<dbReference type="PANTHER" id="PTHR35336:SF5">
    <property type="entry name" value="ADENOSYLCOBINAMIDE AMIDOHYDROLASE"/>
    <property type="match status" value="1"/>
</dbReference>
<dbReference type="EMBL" id="BSST01000001">
    <property type="protein sequence ID" value="GLX76984.1"/>
    <property type="molecule type" value="Genomic_DNA"/>
</dbReference>
<organism evidence="1 2">
    <name type="scientific">Thalassotalea insulae</name>
    <dbReference type="NCBI Taxonomy" id="2056778"/>
    <lineage>
        <taxon>Bacteria</taxon>
        <taxon>Pseudomonadati</taxon>
        <taxon>Pseudomonadota</taxon>
        <taxon>Gammaproteobacteria</taxon>
        <taxon>Alteromonadales</taxon>
        <taxon>Colwelliaceae</taxon>
        <taxon>Thalassotalea</taxon>
    </lineage>
</organism>
<accession>A0ABQ6GNW3</accession>
<dbReference type="InterPro" id="IPR052209">
    <property type="entry name" value="CbiZ"/>
</dbReference>
<comment type="caution">
    <text evidence="1">The sequence shown here is derived from an EMBL/GenBank/DDBJ whole genome shotgun (WGS) entry which is preliminary data.</text>
</comment>
<evidence type="ECO:0000313" key="1">
    <source>
        <dbReference type="EMBL" id="GLX76984.1"/>
    </source>
</evidence>
<reference evidence="1 2" key="1">
    <citation type="submission" date="2023-03" db="EMBL/GenBank/DDBJ databases">
        <title>Draft genome sequence of Thalassotalea insulae KCTC 62186T.</title>
        <authorList>
            <person name="Sawabe T."/>
        </authorList>
    </citation>
    <scope>NUCLEOTIDE SEQUENCE [LARGE SCALE GENOMIC DNA]</scope>
    <source>
        <strain evidence="1 2">KCTC 62186</strain>
    </source>
</reference>
<keyword evidence="2" id="KW-1185">Reference proteome</keyword>
<dbReference type="RefSeq" id="WP_284242800.1">
    <property type="nucleotide sequence ID" value="NZ_BSST01000001.1"/>
</dbReference>
<name>A0ABQ6GNW3_9GAMM</name>
<dbReference type="Pfam" id="PF01955">
    <property type="entry name" value="CbiZ"/>
    <property type="match status" value="1"/>
</dbReference>
<sequence length="239" mass="25356">MSVLLTPYAKLVHCSEYLHLDFVKSHQVVSSAVFNGGMVQADHIVNLKVAKDAITIEPPEITLSHYCKNSAWHGKVVGMMTAASMDSFRLVKQSAEGVDIVALVTTGLSNVRRVGDRAEYRHIADSVNEVGTINLIILTSAKLTDAAMIEALLIATEAKSAALQEAGILSPISNKIATGTGTDAIAVVNGHGEQQVSYCGKHVLFGELLGKAVFQAVTSSIGWQSIEQANLTKATIGLT</sequence>